<keyword evidence="2" id="KW-1185">Reference proteome</keyword>
<reference evidence="1" key="1">
    <citation type="submission" date="2021-10" db="EMBL/GenBank/DDBJ databases">
        <authorList>
            <person name="Lavering E.D."/>
            <person name="James R."/>
            <person name="Fairholm J.D."/>
            <person name="Ogilvie B.H."/>
            <person name="Thurgood T.L."/>
            <person name="Robison R.A."/>
            <person name="Grose J.H."/>
        </authorList>
    </citation>
    <scope>NUCLEOTIDE SEQUENCE</scope>
</reference>
<dbReference type="Proteomes" id="UP000827544">
    <property type="component" value="Segment"/>
</dbReference>
<sequence length="84" mass="9642">MEVDSMLGRRPVYVTLEELKSILGLPEEVNVYDVRVDRDALYLEIVSAEPIDGLTIGVPQDSERLIRRISVRGLKEWNEKNKSE</sequence>
<accession>A0AAE8YUT5</accession>
<evidence type="ECO:0000313" key="1">
    <source>
        <dbReference type="EMBL" id="UGO51113.1"/>
    </source>
</evidence>
<gene>
    <name evidence="1" type="ORF">NATE_279</name>
</gene>
<evidence type="ECO:0000313" key="2">
    <source>
        <dbReference type="Proteomes" id="UP000827544"/>
    </source>
</evidence>
<protein>
    <submittedName>
        <fullName evidence="1">Uncharacterized protein</fullName>
    </submittedName>
</protein>
<dbReference type="EMBL" id="OK499992">
    <property type="protein sequence ID" value="UGO51113.1"/>
    <property type="molecule type" value="Genomic_DNA"/>
</dbReference>
<organism evidence="1 2">
    <name type="scientific">Bacillus phage vB_BanS_Nate</name>
    <dbReference type="NCBI Taxonomy" id="2894788"/>
    <lineage>
        <taxon>Viruses</taxon>
        <taxon>Duplodnaviria</taxon>
        <taxon>Heunggongvirae</taxon>
        <taxon>Uroviricota</taxon>
        <taxon>Caudoviricetes</taxon>
        <taxon>Joanripponvirinae</taxon>
        <taxon>Natevirus</taxon>
        <taxon>Natevirus nate</taxon>
    </lineage>
</organism>
<name>A0AAE8YUT5_9CAUD</name>
<proteinExistence type="predicted"/>